<evidence type="ECO:0000313" key="5">
    <source>
        <dbReference type="Proteomes" id="UP000444185"/>
    </source>
</evidence>
<evidence type="ECO:0000256" key="1">
    <source>
        <dbReference type="ARBA" id="ARBA00005622"/>
    </source>
</evidence>
<keyword evidence="3" id="KW-0732">Signal</keyword>
<dbReference type="OrthoDB" id="5523653at2"/>
<sequence length="347" mass="38824">MRIRHLLPLAALALAVPGAAQLPQAEPYVLGQTYTVATEILEGESRKVTLRLPVEYEAEPERRFPVVYLLDGGPDQDFAHIAGIAQSREMNYSFEPFILVGIQSVNRRHELAPPVADPRPYERFLNATPGGSPAYRRFLREELKPLVEANFRTDGHDAIIGESLAALFVVETLLEDPELFDDYIAISPSLWWEAMKYGREAAGYFARHPAGKRRLYLTTANEGDWHREGTERLVAALRSDAPESLRWTFVDAGESETHGTLFHPMALDAFRTLYGTPSREYRGSPLIGGPAITERTAEEKALLERECTRDNSRAMTPGTAERGREALYYRCLLLELGPAPREGTLGD</sequence>
<evidence type="ECO:0000256" key="2">
    <source>
        <dbReference type="ARBA" id="ARBA00022801"/>
    </source>
</evidence>
<dbReference type="SUPFAM" id="SSF53474">
    <property type="entry name" value="alpha/beta-Hydrolases"/>
    <property type="match status" value="1"/>
</dbReference>
<evidence type="ECO:0000256" key="3">
    <source>
        <dbReference type="SAM" id="SignalP"/>
    </source>
</evidence>
<comment type="caution">
    <text evidence="4">The sequence shown here is derived from an EMBL/GenBank/DDBJ whole genome shotgun (WGS) entry which is preliminary data.</text>
</comment>
<dbReference type="AlphaFoldDB" id="A0A844XXI0"/>
<feature type="chain" id="PRO_5032283497" evidence="3">
    <location>
        <begin position="21"/>
        <end position="347"/>
    </location>
</feature>
<name>A0A844XXI0_9SPHN</name>
<dbReference type="RefSeq" id="WP_160606240.1">
    <property type="nucleotide sequence ID" value="NZ_WTYF01000003.1"/>
</dbReference>
<dbReference type="PANTHER" id="PTHR40841:SF2">
    <property type="entry name" value="SIDEROPHORE-DEGRADING ESTERASE (EUROFUNG)"/>
    <property type="match status" value="1"/>
</dbReference>
<dbReference type="GO" id="GO:0016788">
    <property type="term" value="F:hydrolase activity, acting on ester bonds"/>
    <property type="evidence" value="ECO:0007669"/>
    <property type="project" value="TreeGrafter"/>
</dbReference>
<dbReference type="EMBL" id="WTYF01000003">
    <property type="protein sequence ID" value="MXO49907.1"/>
    <property type="molecule type" value="Genomic_DNA"/>
</dbReference>
<dbReference type="InterPro" id="IPR029058">
    <property type="entry name" value="AB_hydrolase_fold"/>
</dbReference>
<proteinExistence type="inferred from homology"/>
<dbReference type="Proteomes" id="UP000444185">
    <property type="component" value="Unassembled WGS sequence"/>
</dbReference>
<comment type="similarity">
    <text evidence="1">Belongs to the esterase D family.</text>
</comment>
<dbReference type="PANTHER" id="PTHR40841">
    <property type="entry name" value="SIDEROPHORE TRIACETYLFUSARININE C ESTERASE"/>
    <property type="match status" value="1"/>
</dbReference>
<organism evidence="4 5">
    <name type="scientific">Qipengyuania gaetbuli</name>
    <dbReference type="NCBI Taxonomy" id="266952"/>
    <lineage>
        <taxon>Bacteria</taxon>
        <taxon>Pseudomonadati</taxon>
        <taxon>Pseudomonadota</taxon>
        <taxon>Alphaproteobacteria</taxon>
        <taxon>Sphingomonadales</taxon>
        <taxon>Erythrobacteraceae</taxon>
        <taxon>Qipengyuania</taxon>
    </lineage>
</organism>
<dbReference type="Pfam" id="PF00756">
    <property type="entry name" value="Esterase"/>
    <property type="match status" value="1"/>
</dbReference>
<accession>A0A844XXI0</accession>
<protein>
    <submittedName>
        <fullName evidence="4">Alpha/beta hydrolase</fullName>
    </submittedName>
</protein>
<dbReference type="InterPro" id="IPR000801">
    <property type="entry name" value="Esterase-like"/>
</dbReference>
<evidence type="ECO:0000313" key="4">
    <source>
        <dbReference type="EMBL" id="MXO49907.1"/>
    </source>
</evidence>
<gene>
    <name evidence="4" type="ORF">GRI42_01155</name>
</gene>
<keyword evidence="5" id="KW-1185">Reference proteome</keyword>
<feature type="signal peptide" evidence="3">
    <location>
        <begin position="1"/>
        <end position="20"/>
    </location>
</feature>
<dbReference type="Gene3D" id="3.40.50.1820">
    <property type="entry name" value="alpha/beta hydrolase"/>
    <property type="match status" value="1"/>
</dbReference>
<keyword evidence="2 4" id="KW-0378">Hydrolase</keyword>
<dbReference type="InterPro" id="IPR052558">
    <property type="entry name" value="Siderophore_Hydrolase_D"/>
</dbReference>
<reference evidence="4 5" key="1">
    <citation type="submission" date="2019-12" db="EMBL/GenBank/DDBJ databases">
        <title>Genomic-based taxomic classification of the family Erythrobacteraceae.</title>
        <authorList>
            <person name="Xu L."/>
        </authorList>
    </citation>
    <scope>NUCLEOTIDE SEQUENCE [LARGE SCALE GENOMIC DNA]</scope>
    <source>
        <strain evidence="4 5">DSM 16225</strain>
    </source>
</reference>